<name>A0ABY7FGE0_MYAAR</name>
<keyword evidence="2" id="KW-1133">Transmembrane helix</keyword>
<keyword evidence="2" id="KW-0812">Transmembrane</keyword>
<dbReference type="InterPro" id="IPR046450">
    <property type="entry name" value="PA_dom_sf"/>
</dbReference>
<comment type="similarity">
    <text evidence="1">Belongs to the peptidase M28 family. M28B subfamily.</text>
</comment>
<dbReference type="InterPro" id="IPR039373">
    <property type="entry name" value="Peptidase_M28B"/>
</dbReference>
<dbReference type="InterPro" id="IPR007484">
    <property type="entry name" value="Peptidase_M28"/>
</dbReference>
<dbReference type="SUPFAM" id="SSF47672">
    <property type="entry name" value="Transferrin receptor-like dimerisation domain"/>
    <property type="match status" value="1"/>
</dbReference>
<feature type="domain" description="Peptidase M28" evidence="3">
    <location>
        <begin position="256"/>
        <end position="388"/>
    </location>
</feature>
<evidence type="ECO:0000313" key="4">
    <source>
        <dbReference type="EMBL" id="WAR19806.1"/>
    </source>
</evidence>
<feature type="transmembrane region" description="Helical" evidence="2">
    <location>
        <begin position="35"/>
        <end position="57"/>
    </location>
</feature>
<proteinExistence type="inferred from homology"/>
<dbReference type="Gene3D" id="1.20.930.40">
    <property type="entry name" value="Transferrin receptor-like, dimerisation domain"/>
    <property type="match status" value="1"/>
</dbReference>
<dbReference type="SUPFAM" id="SSF53187">
    <property type="entry name" value="Zn-dependent exopeptidases"/>
    <property type="match status" value="2"/>
</dbReference>
<dbReference type="Gene3D" id="3.40.630.10">
    <property type="entry name" value="Zn peptidases"/>
    <property type="match status" value="2"/>
</dbReference>
<evidence type="ECO:0000313" key="5">
    <source>
        <dbReference type="Proteomes" id="UP001164746"/>
    </source>
</evidence>
<gene>
    <name evidence="4" type="ORF">MAR_001644</name>
</gene>
<dbReference type="InterPro" id="IPR036757">
    <property type="entry name" value="TFR-like_dimer_dom_sf"/>
</dbReference>
<evidence type="ECO:0000256" key="1">
    <source>
        <dbReference type="ARBA" id="ARBA00005634"/>
    </source>
</evidence>
<accession>A0ABY7FGE0</accession>
<keyword evidence="5" id="KW-1185">Reference proteome</keyword>
<evidence type="ECO:0000256" key="2">
    <source>
        <dbReference type="SAM" id="Phobius"/>
    </source>
</evidence>
<dbReference type="PANTHER" id="PTHR10404">
    <property type="entry name" value="N-ACETYLATED-ALPHA-LINKED ACIDIC DIPEPTIDASE"/>
    <property type="match status" value="1"/>
</dbReference>
<reference evidence="4" key="1">
    <citation type="submission" date="2022-11" db="EMBL/GenBank/DDBJ databases">
        <title>Centuries of genome instability and evolution in soft-shell clam transmissible cancer (bioRxiv).</title>
        <authorList>
            <person name="Hart S.F.M."/>
            <person name="Yonemitsu M.A."/>
            <person name="Giersch R.M."/>
            <person name="Beal B.F."/>
            <person name="Arriagada G."/>
            <person name="Davis B.W."/>
            <person name="Ostrander E.A."/>
            <person name="Goff S.P."/>
            <person name="Metzger M.J."/>
        </authorList>
    </citation>
    <scope>NUCLEOTIDE SEQUENCE</scope>
    <source>
        <strain evidence="4">MELC-2E11</strain>
        <tissue evidence="4">Siphon/mantle</tissue>
    </source>
</reference>
<dbReference type="EMBL" id="CP111022">
    <property type="protein sequence ID" value="WAR19806.1"/>
    <property type="molecule type" value="Genomic_DNA"/>
</dbReference>
<dbReference type="SUPFAM" id="SSF52025">
    <property type="entry name" value="PA domain"/>
    <property type="match status" value="1"/>
</dbReference>
<organism evidence="4 5">
    <name type="scientific">Mya arenaria</name>
    <name type="common">Soft-shell clam</name>
    <dbReference type="NCBI Taxonomy" id="6604"/>
    <lineage>
        <taxon>Eukaryota</taxon>
        <taxon>Metazoa</taxon>
        <taxon>Spiralia</taxon>
        <taxon>Lophotrochozoa</taxon>
        <taxon>Mollusca</taxon>
        <taxon>Bivalvia</taxon>
        <taxon>Autobranchia</taxon>
        <taxon>Heteroconchia</taxon>
        <taxon>Euheterodonta</taxon>
        <taxon>Imparidentia</taxon>
        <taxon>Neoheterodontei</taxon>
        <taxon>Myida</taxon>
        <taxon>Myoidea</taxon>
        <taxon>Myidae</taxon>
        <taxon>Mya</taxon>
    </lineage>
</organism>
<dbReference type="Pfam" id="PF04389">
    <property type="entry name" value="Peptidase_M28"/>
    <property type="match status" value="1"/>
</dbReference>
<keyword evidence="2" id="KW-0472">Membrane</keyword>
<evidence type="ECO:0000259" key="3">
    <source>
        <dbReference type="Pfam" id="PF04389"/>
    </source>
</evidence>
<protein>
    <submittedName>
        <fullName evidence="4">GCP2-like protein</fullName>
    </submittedName>
</protein>
<dbReference type="PANTHER" id="PTHR10404:SF77">
    <property type="entry name" value="GLUTAMATE CARBOXYPEPTIDASE 2 HOMOLOG"/>
    <property type="match status" value="1"/>
</dbReference>
<sequence length="475" mass="53126">MAVNTVLINGQVLWRQEVRDGRGDLQIVTNARRRIIILLACSVATFIIGILIGRYAACPDPPLPEERAGPYLPNVPATLMRDEDVSVIKELMDALKVDNIKENLRMLANLPHLAGQKENEDLGRKLKTMWEEAGLDHVTLTPYHVLLSYPDMNDLNYVELRNATNSTVYKSPLREPVLTPEENKTGVVPPFNAYSAPGDIWAAGVILFSDPADVTNGDITDVYPDDWWMPPSGTQRGTLYIGDGDPLSPDYPALSRWRPRRSIMFCSWGAEEYGLIGSTEWVEHYTKTLGARAVAYLNVDIAVEGNSTFWAHGTPMLTEAVLRATKKVPNPNSTEIAAGRKTLPGSGSDHSPFRDRLGVPIIDFGFKRLGFSTYPMYHSMYETFYLVDKIMDRGFQELTKTFVDTYKTQLEEKDIQTNNYSGSSFPGLSDALTQISQGVNVTEQWDIVSQHYSVILFTIQSATSTLRDVTDFMIN</sequence>
<dbReference type="Gene3D" id="3.50.30.30">
    <property type="match status" value="2"/>
</dbReference>
<dbReference type="Proteomes" id="UP001164746">
    <property type="component" value="Chromosome 11"/>
</dbReference>